<evidence type="ECO:0000256" key="2">
    <source>
        <dbReference type="ARBA" id="ARBA00022448"/>
    </source>
</evidence>
<dbReference type="SUPFAM" id="SSF55021">
    <property type="entry name" value="ACT-like"/>
    <property type="match status" value="1"/>
</dbReference>
<evidence type="ECO:0000259" key="9">
    <source>
        <dbReference type="PROSITE" id="PS50893"/>
    </source>
</evidence>
<evidence type="ECO:0000256" key="5">
    <source>
        <dbReference type="ARBA" id="ARBA00022840"/>
    </source>
</evidence>
<keyword evidence="7" id="KW-0029">Amino-acid transport</keyword>
<dbReference type="GO" id="GO:0006865">
    <property type="term" value="P:amino acid transport"/>
    <property type="evidence" value="ECO:0007669"/>
    <property type="project" value="UniProtKB-KW"/>
</dbReference>
<dbReference type="OrthoDB" id="3190580at2"/>
<dbReference type="KEGG" id="gqu:AWC35_01415"/>
<dbReference type="PANTHER" id="PTHR43166">
    <property type="entry name" value="AMINO ACID IMPORT ATP-BINDING PROTEIN"/>
    <property type="match status" value="1"/>
</dbReference>
<reference evidence="10 11" key="1">
    <citation type="submission" date="2016-01" db="EMBL/GenBank/DDBJ databases">
        <authorList>
            <person name="Oliw E.H."/>
        </authorList>
    </citation>
    <scope>NUCLEOTIDE SEQUENCE [LARGE SCALE GENOMIC DNA]</scope>
    <source>
        <strain evidence="10 11">FRB97</strain>
    </source>
</reference>
<evidence type="ECO:0000313" key="10">
    <source>
        <dbReference type="EMBL" id="ATA18117.1"/>
    </source>
</evidence>
<keyword evidence="4" id="KW-0547">Nucleotide-binding</keyword>
<comment type="subcellular location">
    <subcellularLocation>
        <location evidence="1">Cell inner membrane</location>
        <topology evidence="1">Peripheral membrane protein</topology>
    </subcellularLocation>
</comment>
<dbReference type="GO" id="GO:0005524">
    <property type="term" value="F:ATP binding"/>
    <property type="evidence" value="ECO:0007669"/>
    <property type="project" value="UniProtKB-KW"/>
</dbReference>
<dbReference type="PANTHER" id="PTHR43166:SF30">
    <property type="entry name" value="METHIONINE IMPORT ATP-BINDING PROTEIN METN"/>
    <property type="match status" value="1"/>
</dbReference>
<dbReference type="InterPro" id="IPR003439">
    <property type="entry name" value="ABC_transporter-like_ATP-bd"/>
</dbReference>
<dbReference type="InterPro" id="IPR003593">
    <property type="entry name" value="AAA+_ATPase"/>
</dbReference>
<keyword evidence="3" id="KW-1003">Cell membrane</keyword>
<proteinExistence type="predicted"/>
<gene>
    <name evidence="10" type="ORF">AWC35_01415</name>
</gene>
<dbReference type="GO" id="GO:0005886">
    <property type="term" value="C:plasma membrane"/>
    <property type="evidence" value="ECO:0007669"/>
    <property type="project" value="UniProtKB-SubCell"/>
</dbReference>
<dbReference type="RefSeq" id="WP_095844715.1">
    <property type="nucleotide sequence ID" value="NZ_CP014136.1"/>
</dbReference>
<dbReference type="PROSITE" id="PS50893">
    <property type="entry name" value="ABC_TRANSPORTER_2"/>
    <property type="match status" value="1"/>
</dbReference>
<evidence type="ECO:0000256" key="3">
    <source>
        <dbReference type="ARBA" id="ARBA00022475"/>
    </source>
</evidence>
<dbReference type="InterPro" id="IPR017871">
    <property type="entry name" value="ABC_transporter-like_CS"/>
</dbReference>
<dbReference type="Proteomes" id="UP000217182">
    <property type="component" value="Chromosome"/>
</dbReference>
<protein>
    <submittedName>
        <fullName evidence="10">Methionine ABC transporter ATP-binding protein</fullName>
    </submittedName>
</protein>
<keyword evidence="6" id="KW-1278">Translocase</keyword>
<dbReference type="AlphaFoldDB" id="A0A250AW01"/>
<sequence>MIEIDDLHKHYRAPNGEQIPVLKGISLQVPAGSITAVVGPSGAGKSTLAKCISLLEKPSAGSIRVNGQDLSRLSGEALRRERRAIGTVFQSSALLQRKTAWQNIALPLAYLGVVPRDIDQRVKTLLAAVGLADKANFYPAQLSGGQRQRVGIARALALRPSVLLADEATSGLDPEATAAILNLLKQLRDEYGLSIILITHEMDAVRNAADAVAEIRNGAIVQQGPVRELLASPDSLLGSQLFPLQALPVADALRLQVTYSAEQTVATDWISRISQQFNLHIDLLGGHVEMVGGQLAGRLEIAVRYGAGQPALDELRAALLRLGVITTVLQQPAALREAV</sequence>
<dbReference type="EMBL" id="CP014136">
    <property type="protein sequence ID" value="ATA18117.1"/>
    <property type="molecule type" value="Genomic_DNA"/>
</dbReference>
<evidence type="ECO:0000256" key="1">
    <source>
        <dbReference type="ARBA" id="ARBA00004417"/>
    </source>
</evidence>
<dbReference type="InterPro" id="IPR027417">
    <property type="entry name" value="P-loop_NTPase"/>
</dbReference>
<dbReference type="Gene3D" id="3.40.50.300">
    <property type="entry name" value="P-loop containing nucleotide triphosphate hydrolases"/>
    <property type="match status" value="1"/>
</dbReference>
<dbReference type="InterPro" id="IPR050086">
    <property type="entry name" value="MetN_ABC_transporter-like"/>
</dbReference>
<dbReference type="PROSITE" id="PS00211">
    <property type="entry name" value="ABC_TRANSPORTER_1"/>
    <property type="match status" value="1"/>
</dbReference>
<evidence type="ECO:0000256" key="6">
    <source>
        <dbReference type="ARBA" id="ARBA00022967"/>
    </source>
</evidence>
<keyword evidence="5 10" id="KW-0067">ATP-binding</keyword>
<keyword evidence="11" id="KW-1185">Reference proteome</keyword>
<keyword evidence="8" id="KW-0472">Membrane</keyword>
<evidence type="ECO:0000256" key="8">
    <source>
        <dbReference type="ARBA" id="ARBA00023136"/>
    </source>
</evidence>
<dbReference type="Pfam" id="PF00005">
    <property type="entry name" value="ABC_tran"/>
    <property type="match status" value="1"/>
</dbReference>
<organism evidence="10 11">
    <name type="scientific">Gibbsiella quercinecans</name>
    <dbReference type="NCBI Taxonomy" id="929813"/>
    <lineage>
        <taxon>Bacteria</taxon>
        <taxon>Pseudomonadati</taxon>
        <taxon>Pseudomonadota</taxon>
        <taxon>Gammaproteobacteria</taxon>
        <taxon>Enterobacterales</taxon>
        <taxon>Yersiniaceae</taxon>
        <taxon>Gibbsiella</taxon>
    </lineage>
</organism>
<accession>A0A250AW01</accession>
<evidence type="ECO:0000256" key="4">
    <source>
        <dbReference type="ARBA" id="ARBA00022741"/>
    </source>
</evidence>
<dbReference type="SMART" id="SM00382">
    <property type="entry name" value="AAA"/>
    <property type="match status" value="1"/>
</dbReference>
<evidence type="ECO:0000256" key="7">
    <source>
        <dbReference type="ARBA" id="ARBA00022970"/>
    </source>
</evidence>
<dbReference type="GO" id="GO:0016887">
    <property type="term" value="F:ATP hydrolysis activity"/>
    <property type="evidence" value="ECO:0007669"/>
    <property type="project" value="InterPro"/>
</dbReference>
<dbReference type="SUPFAM" id="SSF52540">
    <property type="entry name" value="P-loop containing nucleoside triphosphate hydrolases"/>
    <property type="match status" value="1"/>
</dbReference>
<dbReference type="InterPro" id="IPR045865">
    <property type="entry name" value="ACT-like_dom_sf"/>
</dbReference>
<evidence type="ECO:0000313" key="11">
    <source>
        <dbReference type="Proteomes" id="UP000217182"/>
    </source>
</evidence>
<feature type="domain" description="ABC transporter" evidence="9">
    <location>
        <begin position="2"/>
        <end position="242"/>
    </location>
</feature>
<keyword evidence="2" id="KW-0813">Transport</keyword>
<name>A0A250AW01_9GAMM</name>